<proteinExistence type="inferred from homology"/>
<dbReference type="InterPro" id="IPR012292">
    <property type="entry name" value="Globin/Proto"/>
</dbReference>
<evidence type="ECO:0000259" key="5">
    <source>
        <dbReference type="PROSITE" id="PS01033"/>
    </source>
</evidence>
<dbReference type="PROSITE" id="PS01033">
    <property type="entry name" value="GLOBIN"/>
    <property type="match status" value="1"/>
</dbReference>
<dbReference type="STRING" id="1202772.A0A1V9Z083"/>
<dbReference type="Pfam" id="PF00042">
    <property type="entry name" value="Globin"/>
    <property type="match status" value="1"/>
</dbReference>
<protein>
    <recommendedName>
        <fullName evidence="5">Globin domain-containing protein</fullName>
    </recommendedName>
</protein>
<dbReference type="AlphaFoldDB" id="A0A1V9Z083"/>
<dbReference type="GO" id="GO:0071500">
    <property type="term" value="P:cellular response to nitrosative stress"/>
    <property type="evidence" value="ECO:0007669"/>
    <property type="project" value="TreeGrafter"/>
</dbReference>
<dbReference type="CDD" id="cd01040">
    <property type="entry name" value="Mb-like"/>
    <property type="match status" value="1"/>
</dbReference>
<dbReference type="PANTHER" id="PTHR43396">
    <property type="entry name" value="FLAVOHEMOPROTEIN"/>
    <property type="match status" value="1"/>
</dbReference>
<dbReference type="GO" id="GO:0046210">
    <property type="term" value="P:nitric oxide catabolic process"/>
    <property type="evidence" value="ECO:0007669"/>
    <property type="project" value="TreeGrafter"/>
</dbReference>
<keyword evidence="4" id="KW-0813">Transport</keyword>
<dbReference type="GO" id="GO:0020037">
    <property type="term" value="F:heme binding"/>
    <property type="evidence" value="ECO:0007669"/>
    <property type="project" value="InterPro"/>
</dbReference>
<gene>
    <name evidence="6" type="ORF">ACHHYP_04708</name>
</gene>
<dbReference type="OrthoDB" id="436496at2759"/>
<keyword evidence="1 4" id="KW-0349">Heme</keyword>
<dbReference type="GO" id="GO:0005344">
    <property type="term" value="F:oxygen carrier activity"/>
    <property type="evidence" value="ECO:0007669"/>
    <property type="project" value="UniProtKB-KW"/>
</dbReference>
<evidence type="ECO:0000313" key="6">
    <source>
        <dbReference type="EMBL" id="OQR91408.1"/>
    </source>
</evidence>
<evidence type="ECO:0000256" key="1">
    <source>
        <dbReference type="ARBA" id="ARBA00022617"/>
    </source>
</evidence>
<keyword evidence="4" id="KW-0561">Oxygen transport</keyword>
<keyword evidence="3" id="KW-0408">Iron</keyword>
<dbReference type="InterPro" id="IPR000971">
    <property type="entry name" value="Globin"/>
</dbReference>
<name>A0A1V9Z083_ACHHY</name>
<feature type="domain" description="Globin" evidence="5">
    <location>
        <begin position="42"/>
        <end position="201"/>
    </location>
</feature>
<dbReference type="EMBL" id="JNBR01000535">
    <property type="protein sequence ID" value="OQR91408.1"/>
    <property type="molecule type" value="Genomic_DNA"/>
</dbReference>
<reference evidence="6 7" key="1">
    <citation type="journal article" date="2014" name="Genome Biol. Evol.">
        <title>The secreted proteins of Achlya hypogyna and Thraustotheca clavata identify the ancestral oomycete secretome and reveal gene acquisitions by horizontal gene transfer.</title>
        <authorList>
            <person name="Misner I."/>
            <person name="Blouin N."/>
            <person name="Leonard G."/>
            <person name="Richards T.A."/>
            <person name="Lane C.E."/>
        </authorList>
    </citation>
    <scope>NUCLEOTIDE SEQUENCE [LARGE SCALE GENOMIC DNA]</scope>
    <source>
        <strain evidence="6 7">ATCC 48635</strain>
    </source>
</reference>
<dbReference type="GO" id="GO:0071949">
    <property type="term" value="F:FAD binding"/>
    <property type="evidence" value="ECO:0007669"/>
    <property type="project" value="TreeGrafter"/>
</dbReference>
<dbReference type="Proteomes" id="UP000243579">
    <property type="component" value="Unassembled WGS sequence"/>
</dbReference>
<sequence>MGCRSSSERYVVAADSTGRLVLQRGHKKLLLKYAPHFVPTRAPTATDEDLMTQSWDDIIGCKLRAEIERRKAPSTEPSPEAPTTTSAIVQFYDTFFSHLYVINPETRSVFRNSMHVQSKALVNIVGAIRHVLHSDDAKNMVAAMAVRHIQYGVKLEYFDNLGVAMIQTLSKLAGTTWTTAMADAWHTVIAYIICLIVPHYMKGKHTKNHQHLLGRVASLSTRVNIMRVAVDYAGPPVPAPQ</sequence>
<dbReference type="InterPro" id="IPR009050">
    <property type="entry name" value="Globin-like_sf"/>
</dbReference>
<organism evidence="6 7">
    <name type="scientific">Achlya hypogyna</name>
    <name type="common">Oomycete</name>
    <name type="synonym">Protoachlya hypogyna</name>
    <dbReference type="NCBI Taxonomy" id="1202772"/>
    <lineage>
        <taxon>Eukaryota</taxon>
        <taxon>Sar</taxon>
        <taxon>Stramenopiles</taxon>
        <taxon>Oomycota</taxon>
        <taxon>Saprolegniomycetes</taxon>
        <taxon>Saprolegniales</taxon>
        <taxon>Achlyaceae</taxon>
        <taxon>Achlya</taxon>
    </lineage>
</organism>
<evidence type="ECO:0000256" key="2">
    <source>
        <dbReference type="ARBA" id="ARBA00022723"/>
    </source>
</evidence>
<keyword evidence="7" id="KW-1185">Reference proteome</keyword>
<dbReference type="InterPro" id="IPR044399">
    <property type="entry name" value="Mb-like_M"/>
</dbReference>
<dbReference type="GO" id="GO:0008941">
    <property type="term" value="F:nitric oxide dioxygenase NAD(P)H activity"/>
    <property type="evidence" value="ECO:0007669"/>
    <property type="project" value="TreeGrafter"/>
</dbReference>
<dbReference type="GO" id="GO:0019825">
    <property type="term" value="F:oxygen binding"/>
    <property type="evidence" value="ECO:0007669"/>
    <property type="project" value="InterPro"/>
</dbReference>
<dbReference type="SUPFAM" id="SSF46458">
    <property type="entry name" value="Globin-like"/>
    <property type="match status" value="1"/>
</dbReference>
<evidence type="ECO:0000313" key="7">
    <source>
        <dbReference type="Proteomes" id="UP000243579"/>
    </source>
</evidence>
<accession>A0A1V9Z083</accession>
<keyword evidence="2" id="KW-0479">Metal-binding</keyword>
<comment type="caution">
    <text evidence="6">The sequence shown here is derived from an EMBL/GenBank/DDBJ whole genome shotgun (WGS) entry which is preliminary data.</text>
</comment>
<evidence type="ECO:0000256" key="4">
    <source>
        <dbReference type="RuleBase" id="RU000356"/>
    </source>
</evidence>
<dbReference type="GO" id="GO:0046872">
    <property type="term" value="F:metal ion binding"/>
    <property type="evidence" value="ECO:0007669"/>
    <property type="project" value="UniProtKB-KW"/>
</dbReference>
<comment type="similarity">
    <text evidence="4">Belongs to the globin family.</text>
</comment>
<dbReference type="Gene3D" id="1.10.490.10">
    <property type="entry name" value="Globins"/>
    <property type="match status" value="1"/>
</dbReference>
<evidence type="ECO:0000256" key="3">
    <source>
        <dbReference type="ARBA" id="ARBA00023004"/>
    </source>
</evidence>
<dbReference type="PANTHER" id="PTHR43396:SF3">
    <property type="entry name" value="FLAVOHEMOPROTEIN"/>
    <property type="match status" value="1"/>
</dbReference>